<evidence type="ECO:0000313" key="5">
    <source>
        <dbReference type="Proteomes" id="UP000823775"/>
    </source>
</evidence>
<keyword evidence="2" id="KW-0433">Leucine-rich repeat</keyword>
<dbReference type="InterPro" id="IPR051502">
    <property type="entry name" value="RLP_Defense_Trigger"/>
</dbReference>
<reference evidence="4 5" key="1">
    <citation type="journal article" date="2021" name="BMC Genomics">
        <title>Datura genome reveals duplications of psychoactive alkaloid biosynthetic genes and high mutation rate following tissue culture.</title>
        <authorList>
            <person name="Rajewski A."/>
            <person name="Carter-House D."/>
            <person name="Stajich J."/>
            <person name="Litt A."/>
        </authorList>
    </citation>
    <scope>NUCLEOTIDE SEQUENCE [LARGE SCALE GENOMIC DNA]</scope>
    <source>
        <strain evidence="4">AR-01</strain>
    </source>
</reference>
<organism evidence="4 5">
    <name type="scientific">Datura stramonium</name>
    <name type="common">Jimsonweed</name>
    <name type="synonym">Common thornapple</name>
    <dbReference type="NCBI Taxonomy" id="4076"/>
    <lineage>
        <taxon>Eukaryota</taxon>
        <taxon>Viridiplantae</taxon>
        <taxon>Streptophyta</taxon>
        <taxon>Embryophyta</taxon>
        <taxon>Tracheophyta</taxon>
        <taxon>Spermatophyta</taxon>
        <taxon>Magnoliopsida</taxon>
        <taxon>eudicotyledons</taxon>
        <taxon>Gunneridae</taxon>
        <taxon>Pentapetalae</taxon>
        <taxon>asterids</taxon>
        <taxon>lamiids</taxon>
        <taxon>Solanales</taxon>
        <taxon>Solanaceae</taxon>
        <taxon>Solanoideae</taxon>
        <taxon>Datureae</taxon>
        <taxon>Datura</taxon>
    </lineage>
</organism>
<gene>
    <name evidence="4" type="ORF">HAX54_010742</name>
</gene>
<evidence type="ECO:0000313" key="4">
    <source>
        <dbReference type="EMBL" id="MCD7470717.1"/>
    </source>
</evidence>
<comment type="similarity">
    <text evidence="1">Belongs to the RLP family.</text>
</comment>
<evidence type="ECO:0000256" key="1">
    <source>
        <dbReference type="ARBA" id="ARBA00009592"/>
    </source>
</evidence>
<keyword evidence="3" id="KW-0677">Repeat</keyword>
<evidence type="ECO:0000256" key="3">
    <source>
        <dbReference type="ARBA" id="ARBA00022737"/>
    </source>
</evidence>
<evidence type="ECO:0000256" key="2">
    <source>
        <dbReference type="ARBA" id="ARBA00022614"/>
    </source>
</evidence>
<dbReference type="SUPFAM" id="SSF52058">
    <property type="entry name" value="L domain-like"/>
    <property type="match status" value="1"/>
</dbReference>
<protein>
    <submittedName>
        <fullName evidence="4">Uncharacterized protein</fullName>
    </submittedName>
</protein>
<name>A0ABS8TJJ1_DATST</name>
<dbReference type="PANTHER" id="PTHR48062">
    <property type="entry name" value="RECEPTOR-LIKE PROTEIN 14"/>
    <property type="match status" value="1"/>
</dbReference>
<dbReference type="EMBL" id="JACEIK010001598">
    <property type="protein sequence ID" value="MCD7470717.1"/>
    <property type="molecule type" value="Genomic_DNA"/>
</dbReference>
<proteinExistence type="inferred from homology"/>
<dbReference type="InterPro" id="IPR032675">
    <property type="entry name" value="LRR_dom_sf"/>
</dbReference>
<keyword evidence="5" id="KW-1185">Reference proteome</keyword>
<dbReference type="Pfam" id="PF00560">
    <property type="entry name" value="LRR_1"/>
    <property type="match status" value="3"/>
</dbReference>
<dbReference type="Gene3D" id="3.80.10.10">
    <property type="entry name" value="Ribonuclease Inhibitor"/>
    <property type="match status" value="1"/>
</dbReference>
<accession>A0ABS8TJJ1</accession>
<sequence>MTLLSCAALSSHVALHGSMLELEVSDSVQIFSMILRSLRHLYRPCIIDLFVHRKSNDNFGGLEMLLGYNGIAGGGHSTSLGVMTSLKSLSFRSNELNGSFCGKGPLPASIGHILPNLQYLNMSRNSFQVVFLISIGNIGQLLPGLLTRSSLILLDLSDNSISEKLPDWIGRILKYYFWIDLSMNKLVGPIPPELGFLSDIHTLNLSHNQLNGSIPRTFSNLKQIESLDLSNKLSGGIPQSLLQLNFLSVLSVANNNLSGRAPR</sequence>
<dbReference type="InterPro" id="IPR001611">
    <property type="entry name" value="Leu-rich_rpt"/>
</dbReference>
<dbReference type="Proteomes" id="UP000823775">
    <property type="component" value="Unassembled WGS sequence"/>
</dbReference>
<comment type="caution">
    <text evidence="4">The sequence shown here is derived from an EMBL/GenBank/DDBJ whole genome shotgun (WGS) entry which is preliminary data.</text>
</comment>
<dbReference type="PANTHER" id="PTHR48062:SF21">
    <property type="entry name" value="RECEPTOR-LIKE PROTEIN 12"/>
    <property type="match status" value="1"/>
</dbReference>